<reference evidence="1 2" key="1">
    <citation type="submission" date="2019-05" db="EMBL/GenBank/DDBJ databases">
        <title>Culicoidintestinum kansasii gen. nov., sp. nov. from the gastrointestinal tract of the biting midge, Culicoides sonorensis.</title>
        <authorList>
            <person name="Neupane S."/>
            <person name="Ghosh A."/>
            <person name="Gunther S."/>
            <person name="Martin K."/>
            <person name="Zurek L."/>
        </authorList>
    </citation>
    <scope>NUCLEOTIDE SEQUENCE [LARGE SCALE GENOMIC DNA]</scope>
    <source>
        <strain evidence="1 2">CS-1</strain>
    </source>
</reference>
<proteinExistence type="predicted"/>
<dbReference type="Proteomes" id="UP000306912">
    <property type="component" value="Unassembled WGS sequence"/>
</dbReference>
<sequence length="277" mass="31006">MGALEKLRETAQKIRESVYGVEVREDIAEGFENVVDAQNEYEVATTAKFETKLNTDFGQFAEELTVGVSEYVNDRVEERIVEVMDDLSDDNLRSEIQQARNSAAYAVNYASVDARLEADETKLKDVVSEVNAARNSAANGKTYSNLDSRLEEDEGRLIVTESKLKVEKVMLTPINGAQIFSDDEKVMLLKVGNMVYLCGAMKNITKAGTYLNIPVGFRPSQPHTFVNSGNWLTTSNVYLCRWQTSNKTGNLDLQAVTNADQYGVNKWFPVNTSWIIE</sequence>
<comment type="caution">
    <text evidence="1">The sequence shown here is derived from an EMBL/GenBank/DDBJ whole genome shotgun (WGS) entry which is preliminary data.</text>
</comment>
<accession>A0A5R8QFK2</accession>
<keyword evidence="2" id="KW-1185">Reference proteome</keyword>
<gene>
    <name evidence="1" type="ORF">FEZ08_04145</name>
</gene>
<protein>
    <recommendedName>
        <fullName evidence="3">DUF2479 domain-containing protein</fullName>
    </recommendedName>
</protein>
<dbReference type="OrthoDB" id="383937at2"/>
<dbReference type="AlphaFoldDB" id="A0A5R8QFK2"/>
<dbReference type="RefSeq" id="WP_138190464.1">
    <property type="nucleotide sequence ID" value="NZ_VBWP01000003.1"/>
</dbReference>
<dbReference type="InParanoid" id="A0A5R8QFK2"/>
<dbReference type="EMBL" id="VBWP01000003">
    <property type="protein sequence ID" value="TLG75243.1"/>
    <property type="molecule type" value="Genomic_DNA"/>
</dbReference>
<evidence type="ECO:0000313" key="2">
    <source>
        <dbReference type="Proteomes" id="UP000306912"/>
    </source>
</evidence>
<evidence type="ECO:0008006" key="3">
    <source>
        <dbReference type="Google" id="ProtNLM"/>
    </source>
</evidence>
<name>A0A5R8QFK2_9FIRM</name>
<evidence type="ECO:0000313" key="1">
    <source>
        <dbReference type="EMBL" id="TLG75243.1"/>
    </source>
</evidence>
<organism evidence="1 2">
    <name type="scientific">Culicoidibacter larvae</name>
    <dbReference type="NCBI Taxonomy" id="2579976"/>
    <lineage>
        <taxon>Bacteria</taxon>
        <taxon>Bacillati</taxon>
        <taxon>Bacillota</taxon>
        <taxon>Culicoidibacteria</taxon>
        <taxon>Culicoidibacterales</taxon>
        <taxon>Culicoidibacteraceae</taxon>
        <taxon>Culicoidibacter</taxon>
    </lineage>
</organism>